<dbReference type="Gene3D" id="1.10.10.10">
    <property type="entry name" value="Winged helix-like DNA-binding domain superfamily/Winged helix DNA-binding domain"/>
    <property type="match status" value="1"/>
</dbReference>
<evidence type="ECO:0000313" key="6">
    <source>
        <dbReference type="EMBL" id="ROO25242.1"/>
    </source>
</evidence>
<protein>
    <submittedName>
        <fullName evidence="6">LysR family transcriptional regulator</fullName>
    </submittedName>
</protein>
<dbReference type="GO" id="GO:0000976">
    <property type="term" value="F:transcription cis-regulatory region binding"/>
    <property type="evidence" value="ECO:0007669"/>
    <property type="project" value="TreeGrafter"/>
</dbReference>
<name>A0A423PHY2_9GAMM</name>
<dbReference type="SUPFAM" id="SSF46785">
    <property type="entry name" value="Winged helix' DNA-binding domain"/>
    <property type="match status" value="1"/>
</dbReference>
<evidence type="ECO:0000313" key="7">
    <source>
        <dbReference type="Proteomes" id="UP000285310"/>
    </source>
</evidence>
<reference evidence="6 7" key="1">
    <citation type="submission" date="2013-10" db="EMBL/GenBank/DDBJ databases">
        <title>Salinisphaera japonica YTM-1 Genome Sequencing.</title>
        <authorList>
            <person name="Lai Q."/>
            <person name="Li C."/>
            <person name="Shao Z."/>
        </authorList>
    </citation>
    <scope>NUCLEOTIDE SEQUENCE [LARGE SCALE GENOMIC DNA]</scope>
    <source>
        <strain evidence="6 7">YTM-1</strain>
    </source>
</reference>
<dbReference type="InParanoid" id="A0A423PHY2"/>
<dbReference type="InterPro" id="IPR005119">
    <property type="entry name" value="LysR_subst-bd"/>
</dbReference>
<dbReference type="FunCoup" id="A0A423PHY2">
    <property type="interactions" value="143"/>
</dbReference>
<dbReference type="RefSeq" id="WP_123659114.1">
    <property type="nucleotide sequence ID" value="NZ_AYKG01000050.1"/>
</dbReference>
<keyword evidence="3" id="KW-0238">DNA-binding</keyword>
<dbReference type="PRINTS" id="PR00039">
    <property type="entry name" value="HTHLYSR"/>
</dbReference>
<dbReference type="InterPro" id="IPR000847">
    <property type="entry name" value="LysR_HTH_N"/>
</dbReference>
<dbReference type="PROSITE" id="PS50931">
    <property type="entry name" value="HTH_LYSR"/>
    <property type="match status" value="1"/>
</dbReference>
<organism evidence="6 7">
    <name type="scientific">Salinisphaera japonica YTM-1</name>
    <dbReference type="NCBI Taxonomy" id="1209778"/>
    <lineage>
        <taxon>Bacteria</taxon>
        <taxon>Pseudomonadati</taxon>
        <taxon>Pseudomonadota</taxon>
        <taxon>Gammaproteobacteria</taxon>
        <taxon>Salinisphaerales</taxon>
        <taxon>Salinisphaeraceae</taxon>
        <taxon>Salinisphaera</taxon>
    </lineage>
</organism>
<dbReference type="OrthoDB" id="9808620at2"/>
<accession>A0A423PHY2</accession>
<dbReference type="GO" id="GO:0003700">
    <property type="term" value="F:DNA-binding transcription factor activity"/>
    <property type="evidence" value="ECO:0007669"/>
    <property type="project" value="InterPro"/>
</dbReference>
<dbReference type="PANTHER" id="PTHR30126">
    <property type="entry name" value="HTH-TYPE TRANSCRIPTIONAL REGULATOR"/>
    <property type="match status" value="1"/>
</dbReference>
<comment type="caution">
    <text evidence="6">The sequence shown here is derived from an EMBL/GenBank/DDBJ whole genome shotgun (WGS) entry which is preliminary data.</text>
</comment>
<keyword evidence="2" id="KW-0805">Transcription regulation</keyword>
<dbReference type="SUPFAM" id="SSF53850">
    <property type="entry name" value="Periplasmic binding protein-like II"/>
    <property type="match status" value="1"/>
</dbReference>
<evidence type="ECO:0000256" key="4">
    <source>
        <dbReference type="ARBA" id="ARBA00023163"/>
    </source>
</evidence>
<sequence>MRFTLRQLEIFAAVMATGQIRAAAERLYLSQAAVSQAMVELAEALALTLFRRDGRTLRPTRAAYRLAELSAGPRAALGALPAQLHGTAEAKLAGPVHIAASSTIARYLLPERLAALAAHHPDLRLSQSSGNTTQVAARVARGEADLGFIEGPADREDLRAAHWQTDRLVVIGAPGMPRQWPLADLHGARWVMREPGSGTRRVFEQRLALAGLAVPEAHLVLDDAGAQVRAVAAGAGLACVSRAASRSAVAAGDIVTVALGDLVFERPLWVIRATHDGTDALVDRLIDTLAGPISVAAQAPVSLRSTE</sequence>
<evidence type="ECO:0000256" key="3">
    <source>
        <dbReference type="ARBA" id="ARBA00023125"/>
    </source>
</evidence>
<gene>
    <name evidence="6" type="ORF">SAJA_13270</name>
</gene>
<dbReference type="InterPro" id="IPR036390">
    <property type="entry name" value="WH_DNA-bd_sf"/>
</dbReference>
<evidence type="ECO:0000259" key="5">
    <source>
        <dbReference type="PROSITE" id="PS50931"/>
    </source>
</evidence>
<dbReference type="Gene3D" id="3.40.190.290">
    <property type="match status" value="1"/>
</dbReference>
<comment type="similarity">
    <text evidence="1">Belongs to the LysR transcriptional regulatory family.</text>
</comment>
<keyword evidence="4" id="KW-0804">Transcription</keyword>
<dbReference type="InterPro" id="IPR036388">
    <property type="entry name" value="WH-like_DNA-bd_sf"/>
</dbReference>
<evidence type="ECO:0000256" key="2">
    <source>
        <dbReference type="ARBA" id="ARBA00023015"/>
    </source>
</evidence>
<dbReference type="PANTHER" id="PTHR30126:SF94">
    <property type="entry name" value="LYSR FAMILY TRANSCRIPTIONAL REGULATOR"/>
    <property type="match status" value="1"/>
</dbReference>
<dbReference type="AlphaFoldDB" id="A0A423PHY2"/>
<dbReference type="Pfam" id="PF00126">
    <property type="entry name" value="HTH_1"/>
    <property type="match status" value="1"/>
</dbReference>
<dbReference type="EMBL" id="AYKG01000050">
    <property type="protein sequence ID" value="ROO25242.1"/>
    <property type="molecule type" value="Genomic_DNA"/>
</dbReference>
<feature type="domain" description="HTH lysR-type" evidence="5">
    <location>
        <begin position="3"/>
        <end position="60"/>
    </location>
</feature>
<proteinExistence type="inferred from homology"/>
<evidence type="ECO:0000256" key="1">
    <source>
        <dbReference type="ARBA" id="ARBA00009437"/>
    </source>
</evidence>
<dbReference type="Proteomes" id="UP000285310">
    <property type="component" value="Unassembled WGS sequence"/>
</dbReference>
<dbReference type="Pfam" id="PF03466">
    <property type="entry name" value="LysR_substrate"/>
    <property type="match status" value="1"/>
</dbReference>
<keyword evidence="7" id="KW-1185">Reference proteome</keyword>